<dbReference type="InterPro" id="IPR040711">
    <property type="entry name" value="IMPa_N_2"/>
</dbReference>
<dbReference type="InterPro" id="IPR042279">
    <property type="entry name" value="Pep_M60_3"/>
</dbReference>
<evidence type="ECO:0000313" key="3">
    <source>
        <dbReference type="Proteomes" id="UP000467214"/>
    </source>
</evidence>
<accession>A0A845BKW5</accession>
<protein>
    <recommendedName>
        <fullName evidence="1">Peptidase M60 domain-containing protein</fullName>
    </recommendedName>
</protein>
<comment type="caution">
    <text evidence="2">The sequence shown here is derived from an EMBL/GenBank/DDBJ whole genome shotgun (WGS) entry which is preliminary data.</text>
</comment>
<keyword evidence="3" id="KW-1185">Reference proteome</keyword>
<dbReference type="SMART" id="SM01276">
    <property type="entry name" value="M60-like"/>
    <property type="match status" value="1"/>
</dbReference>
<gene>
    <name evidence="2" type="ORF">GQF02_07730</name>
</gene>
<dbReference type="Pfam" id="PF18642">
    <property type="entry name" value="IMPa_helical"/>
    <property type="match status" value="1"/>
</dbReference>
<dbReference type="NCBIfam" id="NF038322">
    <property type="entry name" value="ImpA_fam_HExGH"/>
    <property type="match status" value="1"/>
</dbReference>
<dbReference type="Pfam" id="PF18650">
    <property type="entry name" value="IMPa_N_2"/>
    <property type="match status" value="1"/>
</dbReference>
<sequence>MKYLKLTAVLLLSGCLGGGGGNGAEDGKPGREGVAPVPVAGLDTAVDAYYPYQPVAEAVASGDPGDLPLDAHQGLLAGARLLVENARQNQLRLLEPMLQGDVQQGYDFGGNSRQVWPASDNAAPLVIADNGAVLAAMAEVGSGRAIAWGGDVLWNMADAGRAQQGYFPLFKRSMNWLLTGRASDERLPAKVRYATHAYSSANMAGFLKRADSIAEPVACAVAQENSCWQDIDLFVFGQGSTNTEAAAAQVKKYLAAGKSVLYVQSNWNYGAQQIPAAMGLTLSPDYGGQYWAGGAVAATRTMAQSLQKVDSRGAFSSRIALIDALANDALPAGDLSGHIATLDRIAQEKNAYQSAGTPLFETASTDFLRYVVLWADVWRREIDYGPLNRNGQPSSFLRALASDSWSFAVRANTSTPKTYGDWMPQAVENISPSQIDEELEVTIAQAGGKTAIGRGALPGKAVQIEVLDDGGAGYLGVRIGFIRARGNPLSDNYDRARYPDGHQVKLKSGQVNTVVFPWGGPLFLDYSGATAGKSVKLRIKGATRYAHFDFTRPISESEQADAVAALQRGDFGWQTAKFEGGEVQQTIAKAKAVIGNKDPKTYVLDELKGRIFDSNHLVNGYSNMAMSPRVAELCAQFGWECSGSKQRAPSVQHFVGWLAQCGFLCSGNPSDGAAGLAPGWGWWHELGHNTVPRSQKLVFEGKGCVVECDNNILANASALRQFALTGIDVNGDRIDHKALYGAAKRSLDKGLTGSALQQDMYNWFWIGGGQNHNAMRAVHFQLAFLYAQARHGEAQSGLLTSLEYFTLLSKGDRLVASAWDPLNKNKYAMGRYANNSISNHELLYVLSSKIIGRDLRQLFEMYGIPLSATALDSVADLNLPLQGKVFYALAPGKGNQLSTGRWLNLASGMDVYPF</sequence>
<feature type="domain" description="Peptidase M60" evidence="1">
    <location>
        <begin position="447"/>
        <end position="769"/>
    </location>
</feature>
<dbReference type="RefSeq" id="WP_160796129.1">
    <property type="nucleotide sequence ID" value="NZ_WSSB01000006.1"/>
</dbReference>
<dbReference type="AlphaFoldDB" id="A0A845BKW5"/>
<dbReference type="PROSITE" id="PS51723">
    <property type="entry name" value="PEPTIDASE_M60"/>
    <property type="match status" value="1"/>
</dbReference>
<dbReference type="Proteomes" id="UP000467214">
    <property type="component" value="Unassembled WGS sequence"/>
</dbReference>
<dbReference type="InterPro" id="IPR041549">
    <property type="entry name" value="IMPa_helical"/>
</dbReference>
<proteinExistence type="predicted"/>
<evidence type="ECO:0000259" key="1">
    <source>
        <dbReference type="PROSITE" id="PS51723"/>
    </source>
</evidence>
<dbReference type="Gene3D" id="1.10.390.30">
    <property type="entry name" value="Peptidase M60, enhancin-like domain 3"/>
    <property type="match status" value="1"/>
</dbReference>
<evidence type="ECO:0000313" key="2">
    <source>
        <dbReference type="EMBL" id="MXR36859.1"/>
    </source>
</evidence>
<dbReference type="InterPro" id="IPR031161">
    <property type="entry name" value="Peptidase_M60_dom"/>
</dbReference>
<name>A0A845BKW5_9NEIS</name>
<dbReference type="EMBL" id="WSSB01000006">
    <property type="protein sequence ID" value="MXR36859.1"/>
    <property type="molecule type" value="Genomic_DNA"/>
</dbReference>
<organism evidence="2 3">
    <name type="scientific">Craterilacuibacter sinensis</name>
    <dbReference type="NCBI Taxonomy" id="2686017"/>
    <lineage>
        <taxon>Bacteria</taxon>
        <taxon>Pseudomonadati</taxon>
        <taxon>Pseudomonadota</taxon>
        <taxon>Betaproteobacteria</taxon>
        <taxon>Neisseriales</taxon>
        <taxon>Neisseriaceae</taxon>
        <taxon>Craterilacuibacter</taxon>
    </lineage>
</organism>
<reference evidence="2 3" key="1">
    <citation type="submission" date="2019-12" db="EMBL/GenBank/DDBJ databases">
        <title>Neisseriaceae gen. nov. sp. Genome sequencing and assembly.</title>
        <authorList>
            <person name="Liu Z."/>
            <person name="Li A."/>
        </authorList>
    </citation>
    <scope>NUCLEOTIDE SEQUENCE [LARGE SCALE GENOMIC DNA]</scope>
    <source>
        <strain evidence="2 3">B2N2-7</strain>
    </source>
</reference>